<reference evidence="6" key="1">
    <citation type="submission" date="2016-09" db="EMBL/GenBank/DDBJ databases">
        <authorList>
            <person name="Varghese N."/>
            <person name="Submissions S."/>
        </authorList>
    </citation>
    <scope>NUCLEOTIDE SEQUENCE [LARGE SCALE GENOMIC DNA]</scope>
    <source>
        <strain evidence="6">JS23</strain>
    </source>
</reference>
<dbReference type="GO" id="GO:0044281">
    <property type="term" value="P:small molecule metabolic process"/>
    <property type="evidence" value="ECO:0007669"/>
    <property type="project" value="UniProtKB-ARBA"/>
</dbReference>
<evidence type="ECO:0000313" key="6">
    <source>
        <dbReference type="Proteomes" id="UP000243719"/>
    </source>
</evidence>
<dbReference type="PANTHER" id="PTHR42796:SF4">
    <property type="entry name" value="FUMARYLACETOACETATE HYDROLASE DOMAIN-CONTAINING PROTEIN 2A"/>
    <property type="match status" value="1"/>
</dbReference>
<dbReference type="InterPro" id="IPR011234">
    <property type="entry name" value="Fumarylacetoacetase-like_C"/>
</dbReference>
<dbReference type="Gene3D" id="3.90.850.10">
    <property type="entry name" value="Fumarylacetoacetase-like, C-terminal domain"/>
    <property type="match status" value="1"/>
</dbReference>
<protein>
    <submittedName>
        <fullName evidence="5">2-keto-4-pentenoate hydratase/2-oxohepta-3-ene-1,7-dioic acid hydratase (Catechol pathway)</fullName>
    </submittedName>
</protein>
<dbReference type="AlphaFoldDB" id="A0A1H2PPW2"/>
<accession>A0A1H2PPW2</accession>
<evidence type="ECO:0000313" key="5">
    <source>
        <dbReference type="EMBL" id="SDV48794.1"/>
    </source>
</evidence>
<dbReference type="RefSeq" id="WP_091908183.1">
    <property type="nucleotide sequence ID" value="NZ_FNLO01000006.1"/>
</dbReference>
<evidence type="ECO:0000256" key="2">
    <source>
        <dbReference type="ARBA" id="ARBA00010211"/>
    </source>
</evidence>
<evidence type="ECO:0000256" key="1">
    <source>
        <dbReference type="ARBA" id="ARBA00001946"/>
    </source>
</evidence>
<name>A0A1H2PPW2_9BURK</name>
<dbReference type="GO" id="GO:0046872">
    <property type="term" value="F:metal ion binding"/>
    <property type="evidence" value="ECO:0007669"/>
    <property type="project" value="UniProtKB-KW"/>
</dbReference>
<dbReference type="PANTHER" id="PTHR42796">
    <property type="entry name" value="FUMARYLACETOACETATE HYDROLASE DOMAIN-CONTAINING PROTEIN 2A-RELATED"/>
    <property type="match status" value="1"/>
</dbReference>
<feature type="domain" description="Fumarylacetoacetase-like C-terminal" evidence="4">
    <location>
        <begin position="86"/>
        <end position="292"/>
    </location>
</feature>
<comment type="similarity">
    <text evidence="2">Belongs to the FAH family.</text>
</comment>
<keyword evidence="6" id="KW-1185">Reference proteome</keyword>
<dbReference type="OrthoDB" id="9805307at2"/>
<dbReference type="GO" id="GO:0003824">
    <property type="term" value="F:catalytic activity"/>
    <property type="evidence" value="ECO:0007669"/>
    <property type="project" value="InterPro"/>
</dbReference>
<dbReference type="Proteomes" id="UP000243719">
    <property type="component" value="Unassembled WGS sequence"/>
</dbReference>
<organism evidence="5 6">
    <name type="scientific">Chitinasiproducens palmae</name>
    <dbReference type="NCBI Taxonomy" id="1770053"/>
    <lineage>
        <taxon>Bacteria</taxon>
        <taxon>Pseudomonadati</taxon>
        <taxon>Pseudomonadota</taxon>
        <taxon>Betaproteobacteria</taxon>
        <taxon>Burkholderiales</taxon>
        <taxon>Burkholderiaceae</taxon>
        <taxon>Chitinasiproducens</taxon>
    </lineage>
</organism>
<proteinExistence type="inferred from homology"/>
<dbReference type="Pfam" id="PF01557">
    <property type="entry name" value="FAA_hydrolase"/>
    <property type="match status" value="1"/>
</dbReference>
<keyword evidence="3" id="KW-0479">Metal-binding</keyword>
<sequence length="295" mass="31385">MRFAFFQTGRSASSEETRTIEVAVQAGEAWLDTAALDLDFELRPETLLALGAAEHAAIAHAARRSHATVDLATVTLLPPVAPTARIFCVGLNYADHADESAMARPAHPVIFLRTLDSFVGADAPLVKPRASDAFDYEGEMVAVLGSGGRRIAPSDAARHIAAYTICNEGSVRDYQLERGPQWTMGKNFAASGALGPWLVTADEVPLLGKGLAIETRINGERLQAANTDQMIFDLPAIIAYLSEAFVLRAGDVIVSGTPSGVGFARKPPRFMQVGDQVEVAIAGLGTLRNTVVAED</sequence>
<dbReference type="SUPFAM" id="SSF56529">
    <property type="entry name" value="FAH"/>
    <property type="match status" value="1"/>
</dbReference>
<dbReference type="EMBL" id="FNLO01000006">
    <property type="protein sequence ID" value="SDV48794.1"/>
    <property type="molecule type" value="Genomic_DNA"/>
</dbReference>
<dbReference type="InterPro" id="IPR036663">
    <property type="entry name" value="Fumarylacetoacetase_C_sf"/>
</dbReference>
<comment type="cofactor">
    <cofactor evidence="1">
        <name>Mg(2+)</name>
        <dbReference type="ChEBI" id="CHEBI:18420"/>
    </cofactor>
</comment>
<evidence type="ECO:0000256" key="3">
    <source>
        <dbReference type="ARBA" id="ARBA00022723"/>
    </source>
</evidence>
<evidence type="ECO:0000259" key="4">
    <source>
        <dbReference type="Pfam" id="PF01557"/>
    </source>
</evidence>
<dbReference type="STRING" id="1770053.SAMN05216551_10670"/>
<gene>
    <name evidence="5" type="ORF">SAMN05216551_10670</name>
</gene>
<dbReference type="InterPro" id="IPR051121">
    <property type="entry name" value="FAH"/>
</dbReference>